<dbReference type="STRING" id="1619234.SAMN05421730_101727"/>
<feature type="transmembrane region" description="Helical" evidence="13">
    <location>
        <begin position="112"/>
        <end position="133"/>
    </location>
</feature>
<keyword evidence="5" id="KW-0813">Transport</keyword>
<dbReference type="GO" id="GO:0042910">
    <property type="term" value="F:xenobiotic transmembrane transporter activity"/>
    <property type="evidence" value="ECO:0007669"/>
    <property type="project" value="InterPro"/>
</dbReference>
<evidence type="ECO:0000313" key="14">
    <source>
        <dbReference type="EMBL" id="SCP98153.1"/>
    </source>
</evidence>
<feature type="transmembrane region" description="Helical" evidence="13">
    <location>
        <begin position="214"/>
        <end position="237"/>
    </location>
</feature>
<keyword evidence="7" id="KW-1003">Cell membrane</keyword>
<evidence type="ECO:0000256" key="6">
    <source>
        <dbReference type="ARBA" id="ARBA00022449"/>
    </source>
</evidence>
<protein>
    <recommendedName>
        <fullName evidence="4">Probable multidrug resistance protein NorM</fullName>
    </recommendedName>
    <alternativeName>
        <fullName evidence="12">Multidrug-efflux transporter</fullName>
    </alternativeName>
</protein>
<dbReference type="CDD" id="cd13134">
    <property type="entry name" value="MATE_like_8"/>
    <property type="match status" value="1"/>
</dbReference>
<evidence type="ECO:0000256" key="2">
    <source>
        <dbReference type="ARBA" id="ARBA00004651"/>
    </source>
</evidence>
<reference evidence="14 15" key="1">
    <citation type="submission" date="2016-09" db="EMBL/GenBank/DDBJ databases">
        <authorList>
            <person name="Capua I."/>
            <person name="De Benedictis P."/>
            <person name="Joannis T."/>
            <person name="Lombin L.H."/>
            <person name="Cattoli G."/>
        </authorList>
    </citation>
    <scope>NUCLEOTIDE SEQUENCE [LARGE SCALE GENOMIC DNA]</scope>
    <source>
        <strain evidence="14 15">GluBS11</strain>
    </source>
</reference>
<feature type="transmembrane region" description="Helical" evidence="13">
    <location>
        <begin position="249"/>
        <end position="270"/>
    </location>
</feature>
<keyword evidence="11 13" id="KW-0472">Membrane</keyword>
<evidence type="ECO:0000256" key="7">
    <source>
        <dbReference type="ARBA" id="ARBA00022475"/>
    </source>
</evidence>
<dbReference type="PIRSF" id="PIRSF006603">
    <property type="entry name" value="DinF"/>
    <property type="match status" value="1"/>
</dbReference>
<feature type="transmembrane region" description="Helical" evidence="13">
    <location>
        <begin position="63"/>
        <end position="92"/>
    </location>
</feature>
<evidence type="ECO:0000256" key="4">
    <source>
        <dbReference type="ARBA" id="ARBA00020268"/>
    </source>
</evidence>
<evidence type="ECO:0000256" key="11">
    <source>
        <dbReference type="ARBA" id="ARBA00023136"/>
    </source>
</evidence>
<keyword evidence="6" id="KW-0050">Antiport</keyword>
<keyword evidence="10" id="KW-0406">Ion transport</keyword>
<evidence type="ECO:0000256" key="10">
    <source>
        <dbReference type="ARBA" id="ARBA00023065"/>
    </source>
</evidence>
<dbReference type="EMBL" id="FMKA01000017">
    <property type="protein sequence ID" value="SCP98153.1"/>
    <property type="molecule type" value="Genomic_DNA"/>
</dbReference>
<evidence type="ECO:0000256" key="5">
    <source>
        <dbReference type="ARBA" id="ARBA00022448"/>
    </source>
</evidence>
<keyword evidence="8 13" id="KW-0812">Transmembrane</keyword>
<dbReference type="GO" id="GO:0006811">
    <property type="term" value="P:monoatomic ion transport"/>
    <property type="evidence" value="ECO:0007669"/>
    <property type="project" value="UniProtKB-KW"/>
</dbReference>
<feature type="transmembrane region" description="Helical" evidence="13">
    <location>
        <begin position="186"/>
        <end position="207"/>
    </location>
</feature>
<evidence type="ECO:0000313" key="15">
    <source>
        <dbReference type="Proteomes" id="UP000199315"/>
    </source>
</evidence>
<name>A0A1D3TVI3_9FIRM</name>
<dbReference type="AlphaFoldDB" id="A0A1D3TVI3"/>
<comment type="function">
    <text evidence="1">Multidrug efflux pump.</text>
</comment>
<feature type="transmembrane region" description="Helical" evidence="13">
    <location>
        <begin position="442"/>
        <end position="465"/>
    </location>
</feature>
<dbReference type="GO" id="GO:0005886">
    <property type="term" value="C:plasma membrane"/>
    <property type="evidence" value="ECO:0007669"/>
    <property type="project" value="UniProtKB-SubCell"/>
</dbReference>
<comment type="similarity">
    <text evidence="3">Belongs to the multi antimicrobial extrusion (MATE) (TC 2.A.66.1) family.</text>
</comment>
<evidence type="ECO:0000256" key="12">
    <source>
        <dbReference type="ARBA" id="ARBA00031636"/>
    </source>
</evidence>
<evidence type="ECO:0000256" key="3">
    <source>
        <dbReference type="ARBA" id="ARBA00010199"/>
    </source>
</evidence>
<evidence type="ECO:0000256" key="1">
    <source>
        <dbReference type="ARBA" id="ARBA00003408"/>
    </source>
</evidence>
<evidence type="ECO:0000256" key="13">
    <source>
        <dbReference type="SAM" id="Phobius"/>
    </source>
</evidence>
<dbReference type="PANTHER" id="PTHR43298:SF2">
    <property type="entry name" value="FMN_FAD EXPORTER YEEO-RELATED"/>
    <property type="match status" value="1"/>
</dbReference>
<feature type="transmembrane region" description="Helical" evidence="13">
    <location>
        <begin position="145"/>
        <end position="166"/>
    </location>
</feature>
<evidence type="ECO:0000256" key="8">
    <source>
        <dbReference type="ARBA" id="ARBA00022692"/>
    </source>
</evidence>
<accession>A0A1D3TVI3</accession>
<comment type="subcellular location">
    <subcellularLocation>
        <location evidence="2">Cell membrane</location>
        <topology evidence="2">Multi-pass membrane protein</topology>
    </subcellularLocation>
</comment>
<dbReference type="PANTHER" id="PTHR43298">
    <property type="entry name" value="MULTIDRUG RESISTANCE PROTEIN NORM-RELATED"/>
    <property type="match status" value="1"/>
</dbReference>
<evidence type="ECO:0000256" key="9">
    <source>
        <dbReference type="ARBA" id="ARBA00022989"/>
    </source>
</evidence>
<dbReference type="InterPro" id="IPR002528">
    <property type="entry name" value="MATE_fam"/>
</dbReference>
<dbReference type="GO" id="GO:0015297">
    <property type="term" value="F:antiporter activity"/>
    <property type="evidence" value="ECO:0007669"/>
    <property type="project" value="UniProtKB-KW"/>
</dbReference>
<dbReference type="InterPro" id="IPR050222">
    <property type="entry name" value="MATE_MdtK"/>
</dbReference>
<feature type="transmembrane region" description="Helical" evidence="13">
    <location>
        <begin position="338"/>
        <end position="360"/>
    </location>
</feature>
<dbReference type="Proteomes" id="UP000199315">
    <property type="component" value="Unassembled WGS sequence"/>
</dbReference>
<keyword evidence="15" id="KW-1185">Reference proteome</keyword>
<sequence length="501" mass="56649">MQPHAFLHYSKLLISYNADLPWDVRSDLWNMFDKISMCQHTRLMKMKVIMERELEMSNMKKSFYLKMLSIAFPVICQSIITIGINMIGTIMLGHFGEEQLSAASLANQYISVFYILSLGIGSGAAVLTAQFFGKNNLISFRKTATLMYRFEMCMILLFSAVSGFFPEKVMGFLTRDAEIIGYGAEYLRISAFSYFFFGIALTTTFMLRNVGKVYIPLISSAGAFFINIFFSWVFIFGRLGMERMEIRGAALGTLIARIFEFAVIAGSFIIREKRIGYRIRHFFQPCKEVVKQYVRYCMPVFFSDFLLAAGNMLVVVVIGHVGTLFVSAYAIASVAVQLYNVFTSGLYSSSSIMIGVAVGQEKVEEAFAQGKEFLKISLIASIAACFLLNIISEPFIGLYNVSPETVKATGELMRAVSFIVIFQIIEEVMTKGVLRGGGDTRFLMVADVLFLWILSVPLGCLAAFWFRWPPAAIYICLKSDCIVKVIWCIWRFRSRKWIHIV</sequence>
<organism evidence="14 15">
    <name type="scientific">Anaerobium acetethylicum</name>
    <dbReference type="NCBI Taxonomy" id="1619234"/>
    <lineage>
        <taxon>Bacteria</taxon>
        <taxon>Bacillati</taxon>
        <taxon>Bacillota</taxon>
        <taxon>Clostridia</taxon>
        <taxon>Lachnospirales</taxon>
        <taxon>Lachnospiraceae</taxon>
        <taxon>Anaerobium</taxon>
    </lineage>
</organism>
<feature type="transmembrane region" description="Helical" evidence="13">
    <location>
        <begin position="372"/>
        <end position="392"/>
    </location>
</feature>
<keyword evidence="9 13" id="KW-1133">Transmembrane helix</keyword>
<gene>
    <name evidence="14" type="ORF">SAMN05421730_101727</name>
</gene>
<feature type="transmembrane region" description="Helical" evidence="13">
    <location>
        <begin position="305"/>
        <end position="332"/>
    </location>
</feature>
<dbReference type="NCBIfam" id="TIGR00797">
    <property type="entry name" value="matE"/>
    <property type="match status" value="1"/>
</dbReference>
<dbReference type="Pfam" id="PF01554">
    <property type="entry name" value="MatE"/>
    <property type="match status" value="2"/>
</dbReference>
<proteinExistence type="inferred from homology"/>
<dbReference type="InterPro" id="IPR048279">
    <property type="entry name" value="MdtK-like"/>
</dbReference>